<organism evidence="1 2">
    <name type="scientific">Plectus sambesii</name>
    <dbReference type="NCBI Taxonomy" id="2011161"/>
    <lineage>
        <taxon>Eukaryota</taxon>
        <taxon>Metazoa</taxon>
        <taxon>Ecdysozoa</taxon>
        <taxon>Nematoda</taxon>
        <taxon>Chromadorea</taxon>
        <taxon>Plectida</taxon>
        <taxon>Plectina</taxon>
        <taxon>Plectoidea</taxon>
        <taxon>Plectidae</taxon>
        <taxon>Plectus</taxon>
    </lineage>
</organism>
<dbReference type="AlphaFoldDB" id="A0A914WYV9"/>
<sequence length="142" mass="15218">MARLSAHPGVVFRIDWPSRAGGALHDSLTDAADHFIRLYRVTLECRHLGLDGGLDGVVATLVNGADRRGAHCFTAADRSLMWCAALVAAGSRVGSRTPPPTPPSPSASFSFVYDGDARARGQTRALILSTAVYKAIRRRCSR</sequence>
<keyword evidence="1" id="KW-1185">Reference proteome</keyword>
<reference evidence="2" key="1">
    <citation type="submission" date="2022-11" db="UniProtKB">
        <authorList>
            <consortium name="WormBaseParasite"/>
        </authorList>
    </citation>
    <scope>IDENTIFICATION</scope>
</reference>
<protein>
    <submittedName>
        <fullName evidence="2">Uncharacterized protein</fullName>
    </submittedName>
</protein>
<dbReference type="WBParaSite" id="PSAMB.scaffold5644size11207.g27023.t1">
    <property type="protein sequence ID" value="PSAMB.scaffold5644size11207.g27023.t1"/>
    <property type="gene ID" value="PSAMB.scaffold5644size11207.g27023"/>
</dbReference>
<evidence type="ECO:0000313" key="2">
    <source>
        <dbReference type="WBParaSite" id="PSAMB.scaffold5644size11207.g27023.t1"/>
    </source>
</evidence>
<proteinExistence type="predicted"/>
<evidence type="ECO:0000313" key="1">
    <source>
        <dbReference type="Proteomes" id="UP000887566"/>
    </source>
</evidence>
<dbReference type="Proteomes" id="UP000887566">
    <property type="component" value="Unplaced"/>
</dbReference>
<accession>A0A914WYV9</accession>
<name>A0A914WYV9_9BILA</name>